<evidence type="ECO:0000259" key="8">
    <source>
        <dbReference type="PROSITE" id="PS51469"/>
    </source>
</evidence>
<evidence type="ECO:0000259" key="7">
    <source>
        <dbReference type="PROSITE" id="PS51046"/>
    </source>
</evidence>
<protein>
    <submittedName>
        <fullName evidence="10">SUN domain-containing protein</fullName>
    </submittedName>
</protein>
<feature type="coiled-coil region" evidence="6">
    <location>
        <begin position="726"/>
        <end position="793"/>
    </location>
</feature>
<dbReference type="PROSITE" id="PS51469">
    <property type="entry name" value="SUN"/>
    <property type="match status" value="1"/>
</dbReference>
<accession>A0A915Q0A5</accession>
<evidence type="ECO:0000256" key="5">
    <source>
        <dbReference type="ARBA" id="ARBA00023136"/>
    </source>
</evidence>
<evidence type="ECO:0000313" key="9">
    <source>
        <dbReference type="Proteomes" id="UP000887581"/>
    </source>
</evidence>
<proteinExistence type="predicted"/>
<dbReference type="AlphaFoldDB" id="A0A915Q0A5"/>
<dbReference type="WBParaSite" id="sdigi.contig68.g3505.t1">
    <property type="protein sequence ID" value="sdigi.contig68.g3505.t1"/>
    <property type="gene ID" value="sdigi.contig68.g3505"/>
</dbReference>
<feature type="domain" description="GON" evidence="7">
    <location>
        <begin position="951"/>
        <end position="1020"/>
    </location>
</feature>
<keyword evidence="9" id="KW-1185">Reference proteome</keyword>
<organism evidence="9 10">
    <name type="scientific">Setaria digitata</name>
    <dbReference type="NCBI Taxonomy" id="48799"/>
    <lineage>
        <taxon>Eukaryota</taxon>
        <taxon>Metazoa</taxon>
        <taxon>Ecdysozoa</taxon>
        <taxon>Nematoda</taxon>
        <taxon>Chromadorea</taxon>
        <taxon>Rhabditida</taxon>
        <taxon>Spirurina</taxon>
        <taxon>Spiruromorpha</taxon>
        <taxon>Filarioidea</taxon>
        <taxon>Setariidae</taxon>
        <taxon>Setaria</taxon>
    </lineage>
</organism>
<dbReference type="Gene3D" id="2.60.120.260">
    <property type="entry name" value="Galactose-binding domain-like"/>
    <property type="match status" value="2"/>
</dbReference>
<dbReference type="GO" id="GO:0004222">
    <property type="term" value="F:metalloendopeptidase activity"/>
    <property type="evidence" value="ECO:0007669"/>
    <property type="project" value="InterPro"/>
</dbReference>
<reference evidence="10" key="1">
    <citation type="submission" date="2022-11" db="UniProtKB">
        <authorList>
            <consortium name="WormBaseParasite"/>
        </authorList>
    </citation>
    <scope>IDENTIFICATION</scope>
</reference>
<dbReference type="InterPro" id="IPR012314">
    <property type="entry name" value="Pept_M12B_GON-ADAMTSs"/>
</dbReference>
<evidence type="ECO:0000256" key="1">
    <source>
        <dbReference type="ARBA" id="ARBA00004370"/>
    </source>
</evidence>
<dbReference type="InterPro" id="IPR045119">
    <property type="entry name" value="SUN1-5"/>
</dbReference>
<dbReference type="GO" id="GO:0043495">
    <property type="term" value="F:protein-membrane adaptor activity"/>
    <property type="evidence" value="ECO:0007669"/>
    <property type="project" value="TreeGrafter"/>
</dbReference>
<dbReference type="InterPro" id="IPR012919">
    <property type="entry name" value="SUN_dom"/>
</dbReference>
<evidence type="ECO:0000256" key="3">
    <source>
        <dbReference type="ARBA" id="ARBA00022723"/>
    </source>
</evidence>
<dbReference type="Pfam" id="PF07738">
    <property type="entry name" value="Sad1_UNC"/>
    <property type="match status" value="1"/>
</dbReference>
<dbReference type="PANTHER" id="PTHR12911:SF8">
    <property type="entry name" value="KLAROID PROTEIN-RELATED"/>
    <property type="match status" value="1"/>
</dbReference>
<dbReference type="PROSITE" id="PS51046">
    <property type="entry name" value="GON"/>
    <property type="match status" value="1"/>
</dbReference>
<evidence type="ECO:0000313" key="10">
    <source>
        <dbReference type="WBParaSite" id="sdigi.contig68.g3505.t1"/>
    </source>
</evidence>
<keyword evidence="3" id="KW-0479">Metal-binding</keyword>
<evidence type="ECO:0000256" key="2">
    <source>
        <dbReference type="ARBA" id="ARBA00022692"/>
    </source>
</evidence>
<keyword evidence="6" id="KW-0175">Coiled coil</keyword>
<keyword evidence="2" id="KW-0812">Transmembrane</keyword>
<keyword evidence="4" id="KW-1133">Transmembrane helix</keyword>
<dbReference type="Proteomes" id="UP000887581">
    <property type="component" value="Unplaced"/>
</dbReference>
<feature type="domain" description="SUN" evidence="8">
    <location>
        <begin position="885"/>
        <end position="1020"/>
    </location>
</feature>
<dbReference type="GO" id="GO:0005635">
    <property type="term" value="C:nuclear envelope"/>
    <property type="evidence" value="ECO:0007669"/>
    <property type="project" value="TreeGrafter"/>
</dbReference>
<sequence length="1020" mass="118112">MSRLPLSYYRRKWAFEKARKLGLLYYTYFCACDFVKELIPKPVAMILDIITNLLRFVIRCMWYIINGIFPNPEGFANTRGVWTGSSLYLQGERDNVKEYMRQKRSSHDQSHRSRESVWHNETAQSAPFIIKLGKLIAKMITPGYYSNGDVQNRQTLITRLKDLDHDDFDEHKGQVHSSFSSVHDLTHNLQRRVRTRSYEYSEDRGREFGYEPIRTVKPSKGLLRALMGKLFYLTSQTYDLRSRTVYKNLSPDESLPYTDRLANFMSELVVSCFFNVSSVVVKVLFLPFTMLFFIAGRIFGSNRAEQSLQKNVGTAVQRTDSSECWLPDRIFHFMISHLYSWAMKSVSVFIFLQSLPFFMAESVRERAAYALFNIEKLEKKADFPSGKALEEYFSIAYIAFQKKVTSAFIHRAGEDDMIVNVVNSYGKIETNLFDEAGWTQKLEHNLNIMSRNVLHFPTLIYSFLRDLLLWPTKLYAVMHAQEAVQQVVRLPNYVYYAGQSLGSKAVANACSHNFLSRIPGQLYVFGELVVVHFLKSINSLGSTVCDVVRQMLAVSEWMWIDRVFEIILDIILFVWKLVSSTIQIVLASPSHFISRIADFIPFMYRKTELLELKVSQLRRESELEENRYKGIHEAFRLIEKNAPLSTDKQLQKSSVFNGELFQFRTDEDFVSYMSDVRKIENEELRKRLLDIEKRLMERLDVLSGKIEDKIVQKVTTHTSQQSDIGRLTLSNELSELSSAVANLRSQFDELRMEKESKITQFAHSIISDDLKRSDDLNMLKTELNKIKNDLEKELSFTLSRFEKASHEERETFRFEVMKTVENRIIALFANHITEKNDIHSKAKLSSLLGLSESDFVAIKKMIADALDIYDADKTGKVDYALESSGASVISTRCTEPYKENSRLESVFGIPLWYSSYSPRAVIQHRPLAAGECWAFRGKGYLTIKLSHLIYVTESYKAVDDLKSKSLIGQYEYDIKGRALQTFRVQIEPKTPVSIIELVVESNWDSDYTCLYRFRVHGRKA</sequence>
<evidence type="ECO:0000256" key="6">
    <source>
        <dbReference type="SAM" id="Coils"/>
    </source>
</evidence>
<dbReference type="GO" id="GO:0016020">
    <property type="term" value="C:membrane"/>
    <property type="evidence" value="ECO:0007669"/>
    <property type="project" value="UniProtKB-SubCell"/>
</dbReference>
<comment type="subcellular location">
    <subcellularLocation>
        <location evidence="1">Membrane</location>
    </subcellularLocation>
</comment>
<evidence type="ECO:0000256" key="4">
    <source>
        <dbReference type="ARBA" id="ARBA00022989"/>
    </source>
</evidence>
<dbReference type="GO" id="GO:0008270">
    <property type="term" value="F:zinc ion binding"/>
    <property type="evidence" value="ECO:0007669"/>
    <property type="project" value="InterPro"/>
</dbReference>
<keyword evidence="5" id="KW-0472">Membrane</keyword>
<name>A0A915Q0A5_9BILA</name>
<dbReference type="PANTHER" id="PTHR12911">
    <property type="entry name" value="SAD1/UNC-84-LIKE PROTEIN-RELATED"/>
    <property type="match status" value="1"/>
</dbReference>